<accession>A0AAV7KGK0</accession>
<name>A0AAV7KGK0_9METZ</name>
<sequence length="135" mass="15599">MLNYILEAIHQPQLDLIVQEVKKPGIDSIQIDATQDITTTDQCSVIIRYVTDQVHERLLAFVASYSGITELLRYSFSNSYLRMNAWKGNLSESKGSHKLKHLQAIGTTRWWSKDRALKIFWELEGSFQCIICKSY</sequence>
<dbReference type="Proteomes" id="UP001165289">
    <property type="component" value="Unassembled WGS sequence"/>
</dbReference>
<evidence type="ECO:0000313" key="1">
    <source>
        <dbReference type="EMBL" id="KAI6659694.1"/>
    </source>
</evidence>
<gene>
    <name evidence="1" type="ORF">LOD99_14619</name>
</gene>
<protein>
    <submittedName>
        <fullName evidence="1">Uncharacterized protein</fullName>
    </submittedName>
</protein>
<reference evidence="1 2" key="1">
    <citation type="journal article" date="2023" name="BMC Biol.">
        <title>The compact genome of the sponge Oopsacas minuta (Hexactinellida) is lacking key metazoan core genes.</title>
        <authorList>
            <person name="Santini S."/>
            <person name="Schenkelaars Q."/>
            <person name="Jourda C."/>
            <person name="Duchesne M."/>
            <person name="Belahbib H."/>
            <person name="Rocher C."/>
            <person name="Selva M."/>
            <person name="Riesgo A."/>
            <person name="Vervoort M."/>
            <person name="Leys S.P."/>
            <person name="Kodjabachian L."/>
            <person name="Le Bivic A."/>
            <person name="Borchiellini C."/>
            <person name="Claverie J.M."/>
            <person name="Renard E."/>
        </authorList>
    </citation>
    <scope>NUCLEOTIDE SEQUENCE [LARGE SCALE GENOMIC DNA]</scope>
    <source>
        <strain evidence="1">SPO-2</strain>
    </source>
</reference>
<organism evidence="1 2">
    <name type="scientific">Oopsacas minuta</name>
    <dbReference type="NCBI Taxonomy" id="111878"/>
    <lineage>
        <taxon>Eukaryota</taxon>
        <taxon>Metazoa</taxon>
        <taxon>Porifera</taxon>
        <taxon>Hexactinellida</taxon>
        <taxon>Hexasterophora</taxon>
        <taxon>Lyssacinosida</taxon>
        <taxon>Leucopsacidae</taxon>
        <taxon>Oopsacas</taxon>
    </lineage>
</organism>
<comment type="caution">
    <text evidence="1">The sequence shown here is derived from an EMBL/GenBank/DDBJ whole genome shotgun (WGS) entry which is preliminary data.</text>
</comment>
<dbReference type="EMBL" id="JAKMXF010000055">
    <property type="protein sequence ID" value="KAI6659694.1"/>
    <property type="molecule type" value="Genomic_DNA"/>
</dbReference>
<dbReference type="AlphaFoldDB" id="A0AAV7KGK0"/>
<keyword evidence="2" id="KW-1185">Reference proteome</keyword>
<evidence type="ECO:0000313" key="2">
    <source>
        <dbReference type="Proteomes" id="UP001165289"/>
    </source>
</evidence>
<proteinExistence type="predicted"/>